<protein>
    <submittedName>
        <fullName evidence="1">Uncharacterized protein</fullName>
    </submittedName>
</protein>
<evidence type="ECO:0000313" key="1">
    <source>
        <dbReference type="EMBL" id="XCO00232.1"/>
    </source>
</evidence>
<proteinExistence type="predicted"/>
<sequence length="96" mass="11393">MAKKYDNNKGFLVIKMSIKEAAFSCNFGFITYSGFPIIIDDYTQEIIQGKVYYVAVLNRVFSKKSYKIWYNIATRYNEDIPYEENYFNYYAKKLGI</sequence>
<reference evidence="1" key="1">
    <citation type="submission" date="2024-06" db="EMBL/GenBank/DDBJ databases">
        <title>Intestivirid acquisition increases across infancy in a wild primate population.</title>
        <authorList>
            <person name="Schneider-Creas I.A."/>
            <person name="Moya I.L."/>
            <person name="Chiou K.L."/>
            <person name="Baniel A."/>
            <person name="Azanaw Haile A."/>
            <person name="Kebede F."/>
            <person name="Abebe B."/>
            <person name="Snyder-Mackler N."/>
            <person name="Varsani A."/>
        </authorList>
    </citation>
    <scope>NUCLEOTIDE SEQUENCE</scope>
    <source>
        <strain evidence="1">Int_RNL_2018_1178_PEE</strain>
    </source>
</reference>
<name>A0AAU8MH95_9CAUD</name>
<accession>A0AAU8MH95</accession>
<organism evidence="1">
    <name type="scientific">Geladintestivirus 6</name>
    <dbReference type="NCBI Taxonomy" id="3233138"/>
    <lineage>
        <taxon>Viruses</taxon>
        <taxon>Duplodnaviria</taxon>
        <taxon>Heunggongvirae</taxon>
        <taxon>Uroviricota</taxon>
        <taxon>Caudoviricetes</taxon>
        <taxon>Crassvirales</taxon>
    </lineage>
</organism>
<dbReference type="EMBL" id="PP965496">
    <property type="protein sequence ID" value="XCO00232.1"/>
    <property type="molecule type" value="Genomic_DNA"/>
</dbReference>